<dbReference type="GO" id="GO:0046872">
    <property type="term" value="F:metal ion binding"/>
    <property type="evidence" value="ECO:0007669"/>
    <property type="project" value="UniProtKB-KW"/>
</dbReference>
<dbReference type="SUPFAM" id="SSF51316">
    <property type="entry name" value="Mss4-like"/>
    <property type="match status" value="1"/>
</dbReference>
<evidence type="ECO:0000256" key="1">
    <source>
        <dbReference type="ARBA" id="ARBA00005495"/>
    </source>
</evidence>
<dbReference type="InterPro" id="IPR011057">
    <property type="entry name" value="Mss4-like_sf"/>
</dbReference>
<organism evidence="5 6">
    <name type="scientific">Asterophora parasitica</name>
    <dbReference type="NCBI Taxonomy" id="117018"/>
    <lineage>
        <taxon>Eukaryota</taxon>
        <taxon>Fungi</taxon>
        <taxon>Dikarya</taxon>
        <taxon>Basidiomycota</taxon>
        <taxon>Agaricomycotina</taxon>
        <taxon>Agaricomycetes</taxon>
        <taxon>Agaricomycetidae</taxon>
        <taxon>Agaricales</taxon>
        <taxon>Tricholomatineae</taxon>
        <taxon>Lyophyllaceae</taxon>
        <taxon>Asterophora</taxon>
    </lineage>
</organism>
<feature type="domain" description="CENP-V/GFA" evidence="4">
    <location>
        <begin position="70"/>
        <end position="139"/>
    </location>
</feature>
<gene>
    <name evidence="5" type="ORF">DXG03_009717</name>
</gene>
<dbReference type="InterPro" id="IPR006913">
    <property type="entry name" value="CENP-V/GFA"/>
</dbReference>
<name>A0A9P7G432_9AGAR</name>
<evidence type="ECO:0000256" key="3">
    <source>
        <dbReference type="ARBA" id="ARBA00022833"/>
    </source>
</evidence>
<proteinExistence type="inferred from homology"/>
<reference evidence="5" key="2">
    <citation type="submission" date="2021-10" db="EMBL/GenBank/DDBJ databases">
        <title>Phylogenomics reveals ancestral predisposition of the termite-cultivated fungus Termitomyces towards a domesticated lifestyle.</title>
        <authorList>
            <person name="Auxier B."/>
            <person name="Grum-Grzhimaylo A."/>
            <person name="Cardenas M.E."/>
            <person name="Lodge J.D."/>
            <person name="Laessoe T."/>
            <person name="Pedersen O."/>
            <person name="Smith M.E."/>
            <person name="Kuyper T.W."/>
            <person name="Franco-Molano E.A."/>
            <person name="Baroni T.J."/>
            <person name="Aanen D.K."/>
        </authorList>
    </citation>
    <scope>NUCLEOTIDE SEQUENCE</scope>
    <source>
        <strain evidence="5">AP01</strain>
        <tissue evidence="5">Mycelium</tissue>
    </source>
</reference>
<keyword evidence="3" id="KW-0862">Zinc</keyword>
<dbReference type="EMBL" id="JABCKV010000098">
    <property type="protein sequence ID" value="KAG5643727.1"/>
    <property type="molecule type" value="Genomic_DNA"/>
</dbReference>
<dbReference type="GO" id="GO:0016846">
    <property type="term" value="F:carbon-sulfur lyase activity"/>
    <property type="evidence" value="ECO:0007669"/>
    <property type="project" value="InterPro"/>
</dbReference>
<keyword evidence="6" id="KW-1185">Reference proteome</keyword>
<protein>
    <recommendedName>
        <fullName evidence="4">CENP-V/GFA domain-containing protein</fullName>
    </recommendedName>
</protein>
<accession>A0A9P7G432</accession>
<dbReference type="Pfam" id="PF04828">
    <property type="entry name" value="GFA"/>
    <property type="match status" value="1"/>
</dbReference>
<keyword evidence="2" id="KW-0479">Metal-binding</keyword>
<comment type="caution">
    <text evidence="5">The sequence shown here is derived from an EMBL/GenBank/DDBJ whole genome shotgun (WGS) entry which is preliminary data.</text>
</comment>
<dbReference type="AlphaFoldDB" id="A0A9P7G432"/>
<reference evidence="5" key="1">
    <citation type="submission" date="2020-07" db="EMBL/GenBank/DDBJ databases">
        <authorList>
            <person name="Nieuwenhuis M."/>
            <person name="Van De Peppel L.J.J."/>
        </authorList>
    </citation>
    <scope>NUCLEOTIDE SEQUENCE</scope>
    <source>
        <strain evidence="5">AP01</strain>
        <tissue evidence="5">Mycelium</tissue>
    </source>
</reference>
<dbReference type="Gene3D" id="3.90.1590.10">
    <property type="entry name" value="glutathione-dependent formaldehyde- activating enzyme (gfa)"/>
    <property type="match status" value="1"/>
</dbReference>
<evidence type="ECO:0000259" key="4">
    <source>
        <dbReference type="Pfam" id="PF04828"/>
    </source>
</evidence>
<dbReference type="Proteomes" id="UP000775547">
    <property type="component" value="Unassembled WGS sequence"/>
</dbReference>
<evidence type="ECO:0000313" key="5">
    <source>
        <dbReference type="EMBL" id="KAG5643727.1"/>
    </source>
</evidence>
<dbReference type="OrthoDB" id="9985472at2759"/>
<sequence length="159" mass="18111">MTSLNGASASVLDTPELLEQIFTQLLPLDADNKWDKAIYDNRGAFHLLRLSLQKLQKVIWFRLHVERLLQARVAITKGKEHMKVFGDTKTTTGKVLPRSFCSLCGSSLFLGEEKQTGIVIVPAGLVDEEVDWVPRKESFDHSRRNWIEVKTRPKPRAKL</sequence>
<evidence type="ECO:0000256" key="2">
    <source>
        <dbReference type="ARBA" id="ARBA00022723"/>
    </source>
</evidence>
<evidence type="ECO:0000313" key="6">
    <source>
        <dbReference type="Proteomes" id="UP000775547"/>
    </source>
</evidence>
<comment type="similarity">
    <text evidence="1">Belongs to the Gfa family.</text>
</comment>